<gene>
    <name evidence="2" type="ORF">ANANG_G00069930</name>
</gene>
<name>A0A9D3MQE7_ANGAN</name>
<evidence type="ECO:0000313" key="2">
    <source>
        <dbReference type="EMBL" id="KAG5853141.1"/>
    </source>
</evidence>
<dbReference type="Proteomes" id="UP001044222">
    <property type="component" value="Unassembled WGS sequence"/>
</dbReference>
<evidence type="ECO:0000256" key="1">
    <source>
        <dbReference type="SAM" id="MobiDB-lite"/>
    </source>
</evidence>
<organism evidence="2 3">
    <name type="scientific">Anguilla anguilla</name>
    <name type="common">European freshwater eel</name>
    <name type="synonym">Muraena anguilla</name>
    <dbReference type="NCBI Taxonomy" id="7936"/>
    <lineage>
        <taxon>Eukaryota</taxon>
        <taxon>Metazoa</taxon>
        <taxon>Chordata</taxon>
        <taxon>Craniata</taxon>
        <taxon>Vertebrata</taxon>
        <taxon>Euteleostomi</taxon>
        <taxon>Actinopterygii</taxon>
        <taxon>Neopterygii</taxon>
        <taxon>Teleostei</taxon>
        <taxon>Anguilliformes</taxon>
        <taxon>Anguillidae</taxon>
        <taxon>Anguilla</taxon>
    </lineage>
</organism>
<accession>A0A9D3MQE7</accession>
<dbReference type="AlphaFoldDB" id="A0A9D3MQE7"/>
<proteinExistence type="predicted"/>
<reference evidence="2" key="1">
    <citation type="submission" date="2021-01" db="EMBL/GenBank/DDBJ databases">
        <title>A chromosome-scale assembly of European eel, Anguilla anguilla.</title>
        <authorList>
            <person name="Henkel C."/>
            <person name="Jong-Raadsen S.A."/>
            <person name="Dufour S."/>
            <person name="Weltzien F.-A."/>
            <person name="Palstra A.P."/>
            <person name="Pelster B."/>
            <person name="Spaink H.P."/>
            <person name="Van Den Thillart G.E."/>
            <person name="Jansen H."/>
            <person name="Zahm M."/>
            <person name="Klopp C."/>
            <person name="Cedric C."/>
            <person name="Louis A."/>
            <person name="Berthelot C."/>
            <person name="Parey E."/>
            <person name="Roest Crollius H."/>
            <person name="Montfort J."/>
            <person name="Robinson-Rechavi M."/>
            <person name="Bucao C."/>
            <person name="Bouchez O."/>
            <person name="Gislard M."/>
            <person name="Lluch J."/>
            <person name="Milhes M."/>
            <person name="Lampietro C."/>
            <person name="Lopez Roques C."/>
            <person name="Donnadieu C."/>
            <person name="Braasch I."/>
            <person name="Desvignes T."/>
            <person name="Postlethwait J."/>
            <person name="Bobe J."/>
            <person name="Guiguen Y."/>
            <person name="Dirks R."/>
        </authorList>
    </citation>
    <scope>NUCLEOTIDE SEQUENCE</scope>
    <source>
        <strain evidence="2">Tag_6206</strain>
        <tissue evidence="2">Liver</tissue>
    </source>
</reference>
<feature type="region of interest" description="Disordered" evidence="1">
    <location>
        <begin position="39"/>
        <end position="61"/>
    </location>
</feature>
<dbReference type="EMBL" id="JAFIRN010000003">
    <property type="protein sequence ID" value="KAG5853141.1"/>
    <property type="molecule type" value="Genomic_DNA"/>
</dbReference>
<protein>
    <submittedName>
        <fullName evidence="2">Uncharacterized protein</fullName>
    </submittedName>
</protein>
<keyword evidence="3" id="KW-1185">Reference proteome</keyword>
<evidence type="ECO:0000313" key="3">
    <source>
        <dbReference type="Proteomes" id="UP001044222"/>
    </source>
</evidence>
<sequence length="78" mass="8421">MDPLVKIKVPEEVQAVPVAFSEQAVLEVEFEVTAPLPQKVEEEQTLTAPPPSNSTRQGCRDCSSSALFCPTVPLEAPL</sequence>
<comment type="caution">
    <text evidence="2">The sequence shown here is derived from an EMBL/GenBank/DDBJ whole genome shotgun (WGS) entry which is preliminary data.</text>
</comment>